<proteinExistence type="predicted"/>
<reference evidence="8 9" key="1">
    <citation type="submission" date="2024-05" db="EMBL/GenBank/DDBJ databases">
        <title>Genetic variation in Jamaican populations of the coffee berry borer (Hypothenemus hampei).</title>
        <authorList>
            <person name="Errbii M."/>
            <person name="Myrie A."/>
        </authorList>
    </citation>
    <scope>NUCLEOTIDE SEQUENCE [LARGE SCALE GENOMIC DNA]</scope>
    <source>
        <strain evidence="8">JA-Hopewell-2020-01-JO</strain>
        <tissue evidence="8">Whole body</tissue>
    </source>
</reference>
<dbReference type="PROSITE" id="PS50262">
    <property type="entry name" value="G_PROTEIN_RECEP_F1_2"/>
    <property type="match status" value="1"/>
</dbReference>
<feature type="transmembrane region" description="Helical" evidence="5">
    <location>
        <begin position="248"/>
        <end position="270"/>
    </location>
</feature>
<feature type="transmembrane region" description="Helical" evidence="5">
    <location>
        <begin position="30"/>
        <end position="52"/>
    </location>
</feature>
<feature type="transmembrane region" description="Helical" evidence="5">
    <location>
        <begin position="111"/>
        <end position="132"/>
    </location>
</feature>
<feature type="transmembrane region" description="Helical" evidence="5">
    <location>
        <begin position="194"/>
        <end position="215"/>
    </location>
</feature>
<keyword evidence="9" id="KW-1185">Reference proteome</keyword>
<feature type="domain" description="G-protein coupled receptors family 1 profile" evidence="7">
    <location>
        <begin position="43"/>
        <end position="303"/>
    </location>
</feature>
<feature type="transmembrane region" description="Helical" evidence="5">
    <location>
        <begin position="73"/>
        <end position="91"/>
    </location>
</feature>
<feature type="domain" description="G-protein coupled receptors family 2 profile 2" evidence="6">
    <location>
        <begin position="32"/>
        <end position="307"/>
    </location>
</feature>
<comment type="subcellular location">
    <subcellularLocation>
        <location evidence="1">Membrane</location>
        <topology evidence="1">Multi-pass membrane protein</topology>
    </subcellularLocation>
</comment>
<accession>A0ABD1EK37</accession>
<evidence type="ECO:0000259" key="6">
    <source>
        <dbReference type="PROSITE" id="PS50261"/>
    </source>
</evidence>
<dbReference type="SUPFAM" id="SSF81321">
    <property type="entry name" value="Family A G protein-coupled receptor-like"/>
    <property type="match status" value="1"/>
</dbReference>
<dbReference type="PROSITE" id="PS50261">
    <property type="entry name" value="G_PROTEIN_RECEP_F2_4"/>
    <property type="match status" value="1"/>
</dbReference>
<keyword evidence="3 5" id="KW-1133">Transmembrane helix</keyword>
<evidence type="ECO:0000313" key="8">
    <source>
        <dbReference type="EMBL" id="KAL1495066.1"/>
    </source>
</evidence>
<dbReference type="Proteomes" id="UP001566132">
    <property type="component" value="Unassembled WGS sequence"/>
</dbReference>
<evidence type="ECO:0000256" key="5">
    <source>
        <dbReference type="SAM" id="Phobius"/>
    </source>
</evidence>
<evidence type="ECO:0008006" key="10">
    <source>
        <dbReference type="Google" id="ProtNLM"/>
    </source>
</evidence>
<gene>
    <name evidence="8" type="ORF">ABEB36_010543</name>
</gene>
<feature type="transmembrane region" description="Helical" evidence="5">
    <location>
        <begin position="282"/>
        <end position="302"/>
    </location>
</feature>
<evidence type="ECO:0000313" key="9">
    <source>
        <dbReference type="Proteomes" id="UP001566132"/>
    </source>
</evidence>
<evidence type="ECO:0000256" key="1">
    <source>
        <dbReference type="ARBA" id="ARBA00004141"/>
    </source>
</evidence>
<evidence type="ECO:0000256" key="4">
    <source>
        <dbReference type="ARBA" id="ARBA00023136"/>
    </source>
</evidence>
<feature type="transmembrane region" description="Helical" evidence="5">
    <location>
        <begin position="153"/>
        <end position="174"/>
    </location>
</feature>
<dbReference type="PANTHER" id="PTHR15177:SF2">
    <property type="entry name" value="G-PROTEIN COUPLED RECEPTOR 143"/>
    <property type="match status" value="1"/>
</dbReference>
<dbReference type="InterPro" id="IPR001414">
    <property type="entry name" value="GPR143"/>
</dbReference>
<dbReference type="GO" id="GO:0016020">
    <property type="term" value="C:membrane"/>
    <property type="evidence" value="ECO:0007669"/>
    <property type="project" value="UniProtKB-SubCell"/>
</dbReference>
<protein>
    <recommendedName>
        <fullName evidence="10">G-protein coupled receptor 143</fullName>
    </recommendedName>
</protein>
<evidence type="ECO:0000259" key="7">
    <source>
        <dbReference type="PROSITE" id="PS50262"/>
    </source>
</evidence>
<dbReference type="Pfam" id="PF02101">
    <property type="entry name" value="Ocular_alb"/>
    <property type="match status" value="1"/>
</dbReference>
<comment type="caution">
    <text evidence="8">The sequence shown here is derived from an EMBL/GenBank/DDBJ whole genome shotgun (WGS) entry which is preliminary data.</text>
</comment>
<dbReference type="EMBL" id="JBDJPC010000007">
    <property type="protein sequence ID" value="KAL1495066.1"/>
    <property type="molecule type" value="Genomic_DNA"/>
</dbReference>
<dbReference type="AlphaFoldDB" id="A0ABD1EK37"/>
<dbReference type="Gene3D" id="1.20.1070.10">
    <property type="entry name" value="Rhodopsin 7-helix transmembrane proteins"/>
    <property type="match status" value="1"/>
</dbReference>
<evidence type="ECO:0000256" key="2">
    <source>
        <dbReference type="ARBA" id="ARBA00022692"/>
    </source>
</evidence>
<keyword evidence="4 5" id="KW-0472">Membrane</keyword>
<name>A0ABD1EK37_HYPHA</name>
<keyword evidence="2 5" id="KW-0812">Transmembrane</keyword>
<dbReference type="InterPro" id="IPR017452">
    <property type="entry name" value="GPCR_Rhodpsn_7TM"/>
</dbReference>
<evidence type="ECO:0000256" key="3">
    <source>
        <dbReference type="ARBA" id="ARBA00022989"/>
    </source>
</evidence>
<sequence>MSDPTIQTFCCHHGNGTDVALAVMEEFDSFSYNIVCLFSSTLGILGALYQVLPRKQFANSHRWLSFSAERGRRIIIWLAIADLLAAVGVFLRSTLWISEKNITPAIDDDYSVLFCALSSALTQYFYTATWIWTLCYAIDMRYILNQKEGHFKYYHLFAWLVPALSTVLGLSLLYLPDANCHTSVSFTTAFLRIFPNYFVTYLPIIIVMIINPILYMKSIKDMKNIITCSSGQFTTREREILEAVKIKFGIINAVFYLCWLPNLVNGVLLWTLWSDLPANSVIIIWYIMGFANPLQAFFNALVYRRWSTGSEKVIWPWTRHEYSFNDVRSVSGSNSSNSRETVREEIYPLLQSAPAKSVNGYKSLT</sequence>
<dbReference type="InterPro" id="IPR017981">
    <property type="entry name" value="GPCR_2-like_7TM"/>
</dbReference>
<dbReference type="PRINTS" id="PR00965">
    <property type="entry name" value="OCULARALBNSM"/>
</dbReference>
<organism evidence="8 9">
    <name type="scientific">Hypothenemus hampei</name>
    <name type="common">Coffee berry borer</name>
    <dbReference type="NCBI Taxonomy" id="57062"/>
    <lineage>
        <taxon>Eukaryota</taxon>
        <taxon>Metazoa</taxon>
        <taxon>Ecdysozoa</taxon>
        <taxon>Arthropoda</taxon>
        <taxon>Hexapoda</taxon>
        <taxon>Insecta</taxon>
        <taxon>Pterygota</taxon>
        <taxon>Neoptera</taxon>
        <taxon>Endopterygota</taxon>
        <taxon>Coleoptera</taxon>
        <taxon>Polyphaga</taxon>
        <taxon>Cucujiformia</taxon>
        <taxon>Curculionidae</taxon>
        <taxon>Scolytinae</taxon>
        <taxon>Hypothenemus</taxon>
    </lineage>
</organism>
<dbReference type="PANTHER" id="PTHR15177">
    <property type="entry name" value="G-PROTEIN COUPLED RECEPTOR 143"/>
    <property type="match status" value="1"/>
</dbReference>